<dbReference type="InterPro" id="IPR001308">
    <property type="entry name" value="ETF_a/FixB"/>
</dbReference>
<keyword evidence="2" id="KW-0813">Transport</keyword>
<sequence>MNKLANVWVFSSEAARLPEVMVAGLQLGDSVSVFVLGGADEVARAAALGANKVYHLGEKDSSRIVEEYALTMAKAIEAEAQASLVLLPASRRGKALAAKLGVRLSAGVFNDAAELTIDGEGHVGAKHLVYGGLAIGEEKITSQIAVVTLAAGAFKELPAEEAGRSAETITLEFVAPANGIRCLARRPKEKSNIDLGKAKRVIGVGNGIGSQDNLKLIEQLATKVGAELGCSRPIAETEKWMERERYIGVSGVMIKPDVYMAIGISGQIQHMVGVNDSLTIIAVNKDKNAPIFQYADYGIVGDINKIVPALLNSFKG</sequence>
<dbReference type="PANTHER" id="PTHR43153">
    <property type="entry name" value="ELECTRON TRANSFER FLAVOPROTEIN ALPHA"/>
    <property type="match status" value="1"/>
</dbReference>
<dbReference type="Proteomes" id="UP000254069">
    <property type="component" value="Unassembled WGS sequence"/>
</dbReference>
<dbReference type="AlphaFoldDB" id="A0A379ZVY1"/>
<feature type="binding site" evidence="5">
    <location>
        <position position="284"/>
    </location>
    <ligand>
        <name>FAD</name>
        <dbReference type="ChEBI" id="CHEBI:57692"/>
    </ligand>
</feature>
<evidence type="ECO:0000313" key="8">
    <source>
        <dbReference type="Proteomes" id="UP000254069"/>
    </source>
</evidence>
<evidence type="ECO:0000256" key="4">
    <source>
        <dbReference type="ARBA" id="ARBA00022982"/>
    </source>
</evidence>
<dbReference type="GO" id="GO:0050660">
    <property type="term" value="F:flavin adenine dinucleotide binding"/>
    <property type="evidence" value="ECO:0007669"/>
    <property type="project" value="InterPro"/>
</dbReference>
<evidence type="ECO:0000256" key="1">
    <source>
        <dbReference type="ARBA" id="ARBA00005817"/>
    </source>
</evidence>
<dbReference type="Pfam" id="PF01012">
    <property type="entry name" value="ETF"/>
    <property type="match status" value="1"/>
</dbReference>
<dbReference type="GO" id="GO:0033539">
    <property type="term" value="P:fatty acid beta-oxidation using acyl-CoA dehydrogenase"/>
    <property type="evidence" value="ECO:0007669"/>
    <property type="project" value="TreeGrafter"/>
</dbReference>
<feature type="binding site" evidence="5">
    <location>
        <begin position="263"/>
        <end position="270"/>
    </location>
    <ligand>
        <name>FAD</name>
        <dbReference type="ChEBI" id="CHEBI:57692"/>
    </ligand>
</feature>
<keyword evidence="8" id="KW-1185">Reference proteome</keyword>
<dbReference type="FunFam" id="3.40.50.1220:FF:000004">
    <property type="entry name" value="Electron transfer flavoprotein"/>
    <property type="match status" value="1"/>
</dbReference>
<dbReference type="InterPro" id="IPR029035">
    <property type="entry name" value="DHS-like_NAD/FAD-binding_dom"/>
</dbReference>
<dbReference type="Gene3D" id="3.40.50.620">
    <property type="entry name" value="HUPs"/>
    <property type="match status" value="1"/>
</dbReference>
<comment type="cofactor">
    <cofactor evidence="5">
        <name>FAD</name>
        <dbReference type="ChEBI" id="CHEBI:57692"/>
    </cofactor>
    <text evidence="5">Binds 1 FAD per dimer.</text>
</comment>
<keyword evidence="5" id="KW-0274">FAD</keyword>
<dbReference type="InterPro" id="IPR014729">
    <property type="entry name" value="Rossmann-like_a/b/a_fold"/>
</dbReference>
<dbReference type="InterPro" id="IPR014730">
    <property type="entry name" value="ETF_a/b_N"/>
</dbReference>
<accession>A0A379ZVY1</accession>
<reference evidence="7 8" key="1">
    <citation type="submission" date="2018-06" db="EMBL/GenBank/DDBJ databases">
        <authorList>
            <consortium name="Pathogen Informatics"/>
            <person name="Doyle S."/>
        </authorList>
    </citation>
    <scope>NUCLEOTIDE SEQUENCE [LARGE SCALE GENOMIC DNA]</scope>
    <source>
        <strain evidence="7 8">NCTC10738</strain>
    </source>
</reference>
<dbReference type="EMBL" id="UGYO01000001">
    <property type="protein sequence ID" value="SUI69258.1"/>
    <property type="molecule type" value="Genomic_DNA"/>
</dbReference>
<feature type="domain" description="Electron transfer flavoprotein alpha/beta-subunit N-terminal" evidence="6">
    <location>
        <begin position="7"/>
        <end position="186"/>
    </location>
</feature>
<dbReference type="SMART" id="SM00893">
    <property type="entry name" value="ETF"/>
    <property type="match status" value="1"/>
</dbReference>
<comment type="similarity">
    <text evidence="1">Belongs to the ETF alpha-subunit/FixB family.</text>
</comment>
<name>A0A379ZVY1_9GAMM</name>
<evidence type="ECO:0000313" key="7">
    <source>
        <dbReference type="EMBL" id="SUI69258.1"/>
    </source>
</evidence>
<keyword evidence="3" id="KW-0285">Flavoprotein</keyword>
<evidence type="ECO:0000259" key="6">
    <source>
        <dbReference type="SMART" id="SM00893"/>
    </source>
</evidence>
<dbReference type="InterPro" id="IPR014731">
    <property type="entry name" value="ETF_asu_C"/>
</dbReference>
<dbReference type="SUPFAM" id="SSF52402">
    <property type="entry name" value="Adenine nucleotide alpha hydrolases-like"/>
    <property type="match status" value="1"/>
</dbReference>
<dbReference type="Gene3D" id="3.40.50.1220">
    <property type="entry name" value="TPP-binding domain"/>
    <property type="match status" value="1"/>
</dbReference>
<dbReference type="PANTHER" id="PTHR43153:SF1">
    <property type="entry name" value="ELECTRON TRANSFER FLAVOPROTEIN SUBUNIT ALPHA, MITOCHONDRIAL"/>
    <property type="match status" value="1"/>
</dbReference>
<dbReference type="GO" id="GO:0009055">
    <property type="term" value="F:electron transfer activity"/>
    <property type="evidence" value="ECO:0007669"/>
    <property type="project" value="InterPro"/>
</dbReference>
<feature type="binding site" evidence="5">
    <location>
        <begin position="231"/>
        <end position="232"/>
    </location>
    <ligand>
        <name>FAD</name>
        <dbReference type="ChEBI" id="CHEBI:57692"/>
    </ligand>
</feature>
<evidence type="ECO:0000256" key="5">
    <source>
        <dbReference type="PIRSR" id="PIRSR000089-1"/>
    </source>
</evidence>
<dbReference type="PIRSF" id="PIRSF000089">
    <property type="entry name" value="Electra_flavoP_a"/>
    <property type="match status" value="1"/>
</dbReference>
<keyword evidence="4" id="KW-0249">Electron transport</keyword>
<dbReference type="Pfam" id="PF00766">
    <property type="entry name" value="ETF_alpha"/>
    <property type="match status" value="1"/>
</dbReference>
<gene>
    <name evidence="7" type="primary">etfA_2</name>
    <name evidence="7" type="ORF">NCTC10738_02047</name>
</gene>
<dbReference type="RefSeq" id="WP_115389635.1">
    <property type="nucleotide sequence ID" value="NZ_JADZHC010000086.1"/>
</dbReference>
<feature type="binding site" evidence="5">
    <location>
        <begin position="302"/>
        <end position="303"/>
    </location>
    <ligand>
        <name>FAD</name>
        <dbReference type="ChEBI" id="CHEBI:57692"/>
    </ligand>
</feature>
<proteinExistence type="inferred from homology"/>
<evidence type="ECO:0000256" key="3">
    <source>
        <dbReference type="ARBA" id="ARBA00022630"/>
    </source>
</evidence>
<dbReference type="SUPFAM" id="SSF52467">
    <property type="entry name" value="DHS-like NAD/FAD-binding domain"/>
    <property type="match status" value="1"/>
</dbReference>
<organism evidence="7 8">
    <name type="scientific">Shewanella algae</name>
    <dbReference type="NCBI Taxonomy" id="38313"/>
    <lineage>
        <taxon>Bacteria</taxon>
        <taxon>Pseudomonadati</taxon>
        <taxon>Pseudomonadota</taxon>
        <taxon>Gammaproteobacteria</taxon>
        <taxon>Alteromonadales</taxon>
        <taxon>Shewanellaceae</taxon>
        <taxon>Shewanella</taxon>
    </lineage>
</organism>
<protein>
    <submittedName>
        <fullName evidence="7">Electron transfer flavoprotein large subunit</fullName>
    </submittedName>
</protein>
<evidence type="ECO:0000256" key="2">
    <source>
        <dbReference type="ARBA" id="ARBA00022448"/>
    </source>
</evidence>